<evidence type="ECO:0000313" key="18">
    <source>
        <dbReference type="Proteomes" id="UP001178507"/>
    </source>
</evidence>
<dbReference type="GO" id="GO:0098703">
    <property type="term" value="P:calcium ion import across plasma membrane"/>
    <property type="evidence" value="ECO:0007669"/>
    <property type="project" value="TreeGrafter"/>
</dbReference>
<dbReference type="PANTHER" id="PTHR45628:SF7">
    <property type="entry name" value="VOLTAGE-DEPENDENT CALCIUM CHANNEL TYPE A SUBUNIT ALPHA-1"/>
    <property type="match status" value="1"/>
</dbReference>
<comment type="caution">
    <text evidence="17">The sequence shown here is derived from an EMBL/GenBank/DDBJ whole genome shotgun (WGS) entry which is preliminary data.</text>
</comment>
<dbReference type="GO" id="GO:0005891">
    <property type="term" value="C:voltage-gated calcium channel complex"/>
    <property type="evidence" value="ECO:0007669"/>
    <property type="project" value="TreeGrafter"/>
</dbReference>
<evidence type="ECO:0000256" key="10">
    <source>
        <dbReference type="ARBA" id="ARBA00023136"/>
    </source>
</evidence>
<evidence type="ECO:0000256" key="12">
    <source>
        <dbReference type="ARBA" id="ARBA00023303"/>
    </source>
</evidence>
<feature type="coiled-coil region" evidence="13">
    <location>
        <begin position="281"/>
        <end position="326"/>
    </location>
</feature>
<evidence type="ECO:0000256" key="9">
    <source>
        <dbReference type="ARBA" id="ARBA00023065"/>
    </source>
</evidence>
<dbReference type="EMBL" id="CAUJNA010002746">
    <property type="protein sequence ID" value="CAJ1394093.1"/>
    <property type="molecule type" value="Genomic_DNA"/>
</dbReference>
<keyword evidence="4" id="KW-0107">Calcium channel</keyword>
<evidence type="ECO:0000256" key="6">
    <source>
        <dbReference type="ARBA" id="ARBA00022837"/>
    </source>
</evidence>
<evidence type="ECO:0000256" key="13">
    <source>
        <dbReference type="SAM" id="Coils"/>
    </source>
</evidence>
<dbReference type="Gene3D" id="1.20.120.350">
    <property type="entry name" value="Voltage-gated potassium channels. Chain C"/>
    <property type="match status" value="1"/>
</dbReference>
<organism evidence="17 18">
    <name type="scientific">Effrenium voratum</name>
    <dbReference type="NCBI Taxonomy" id="2562239"/>
    <lineage>
        <taxon>Eukaryota</taxon>
        <taxon>Sar</taxon>
        <taxon>Alveolata</taxon>
        <taxon>Dinophyceae</taxon>
        <taxon>Suessiales</taxon>
        <taxon>Symbiodiniaceae</taxon>
        <taxon>Effrenium</taxon>
    </lineage>
</organism>
<reference evidence="17" key="1">
    <citation type="submission" date="2023-08" db="EMBL/GenBank/DDBJ databases">
        <authorList>
            <person name="Chen Y."/>
            <person name="Shah S."/>
            <person name="Dougan E. K."/>
            <person name="Thang M."/>
            <person name="Chan C."/>
        </authorList>
    </citation>
    <scope>NUCLEOTIDE SEQUENCE</scope>
</reference>
<keyword evidence="12" id="KW-0407">Ion channel</keyword>
<evidence type="ECO:0000313" key="17">
    <source>
        <dbReference type="EMBL" id="CAJ1394093.1"/>
    </source>
</evidence>
<dbReference type="Pfam" id="PF00520">
    <property type="entry name" value="Ion_trans"/>
    <property type="match status" value="1"/>
</dbReference>
<feature type="compositionally biased region" description="Basic and acidic residues" evidence="14">
    <location>
        <begin position="1304"/>
        <end position="1314"/>
    </location>
</feature>
<keyword evidence="3" id="KW-0109">Calcium transport</keyword>
<feature type="transmembrane region" description="Helical" evidence="15">
    <location>
        <begin position="989"/>
        <end position="1011"/>
    </location>
</feature>
<keyword evidence="8 15" id="KW-1133">Transmembrane helix</keyword>
<evidence type="ECO:0000256" key="14">
    <source>
        <dbReference type="SAM" id="MobiDB-lite"/>
    </source>
</evidence>
<evidence type="ECO:0000256" key="15">
    <source>
        <dbReference type="SAM" id="Phobius"/>
    </source>
</evidence>
<protein>
    <recommendedName>
        <fullName evidence="16">Ion transport domain-containing protein</fullName>
    </recommendedName>
</protein>
<dbReference type="PANTHER" id="PTHR45628">
    <property type="entry name" value="VOLTAGE-DEPENDENT CALCIUM CHANNEL TYPE A SUBUNIT ALPHA-1"/>
    <property type="match status" value="1"/>
</dbReference>
<evidence type="ECO:0000259" key="16">
    <source>
        <dbReference type="Pfam" id="PF00520"/>
    </source>
</evidence>
<dbReference type="GO" id="GO:0008331">
    <property type="term" value="F:high voltage-gated calcium channel activity"/>
    <property type="evidence" value="ECO:0007669"/>
    <property type="project" value="TreeGrafter"/>
</dbReference>
<evidence type="ECO:0000256" key="1">
    <source>
        <dbReference type="ARBA" id="ARBA00004141"/>
    </source>
</evidence>
<evidence type="ECO:0000256" key="4">
    <source>
        <dbReference type="ARBA" id="ARBA00022673"/>
    </source>
</evidence>
<proteinExistence type="predicted"/>
<dbReference type="InterPro" id="IPR027359">
    <property type="entry name" value="Volt_channel_dom_sf"/>
</dbReference>
<dbReference type="Proteomes" id="UP001178507">
    <property type="component" value="Unassembled WGS sequence"/>
</dbReference>
<evidence type="ECO:0000256" key="3">
    <source>
        <dbReference type="ARBA" id="ARBA00022568"/>
    </source>
</evidence>
<evidence type="ECO:0000256" key="2">
    <source>
        <dbReference type="ARBA" id="ARBA00022448"/>
    </source>
</evidence>
<feature type="transmembrane region" description="Helical" evidence="15">
    <location>
        <begin position="1162"/>
        <end position="1195"/>
    </location>
</feature>
<keyword evidence="10 15" id="KW-0472">Membrane</keyword>
<comment type="subcellular location">
    <subcellularLocation>
        <location evidence="1">Membrane</location>
        <topology evidence="1">Multi-pass membrane protein</topology>
    </subcellularLocation>
</comment>
<keyword evidence="13" id="KW-0175">Coiled coil</keyword>
<feature type="coiled-coil region" evidence="13">
    <location>
        <begin position="649"/>
        <end position="708"/>
    </location>
</feature>
<feature type="region of interest" description="Disordered" evidence="14">
    <location>
        <begin position="890"/>
        <end position="910"/>
    </location>
</feature>
<name>A0AA36IWD4_9DINO</name>
<accession>A0AA36IWD4</accession>
<evidence type="ECO:0000256" key="11">
    <source>
        <dbReference type="ARBA" id="ARBA00023180"/>
    </source>
</evidence>
<keyword evidence="6" id="KW-0106">Calcium</keyword>
<dbReference type="InterPro" id="IPR005821">
    <property type="entry name" value="Ion_trans_dom"/>
</dbReference>
<keyword evidence="2" id="KW-0813">Transport</keyword>
<feature type="transmembrane region" description="Helical" evidence="15">
    <location>
        <begin position="1023"/>
        <end position="1047"/>
    </location>
</feature>
<feature type="domain" description="Ion transport" evidence="16">
    <location>
        <begin position="954"/>
        <end position="1194"/>
    </location>
</feature>
<keyword evidence="18" id="KW-1185">Reference proteome</keyword>
<evidence type="ECO:0000256" key="7">
    <source>
        <dbReference type="ARBA" id="ARBA00022882"/>
    </source>
</evidence>
<evidence type="ECO:0000256" key="8">
    <source>
        <dbReference type="ARBA" id="ARBA00022989"/>
    </source>
</evidence>
<keyword evidence="5 15" id="KW-0812">Transmembrane</keyword>
<feature type="transmembrane region" description="Helical" evidence="15">
    <location>
        <begin position="1053"/>
        <end position="1074"/>
    </location>
</feature>
<dbReference type="SUPFAM" id="SSF81324">
    <property type="entry name" value="Voltage-gated potassium channels"/>
    <property type="match status" value="1"/>
</dbReference>
<feature type="region of interest" description="Disordered" evidence="14">
    <location>
        <begin position="442"/>
        <end position="470"/>
    </location>
</feature>
<feature type="region of interest" description="Disordered" evidence="14">
    <location>
        <begin position="1281"/>
        <end position="1323"/>
    </location>
</feature>
<gene>
    <name evidence="17" type="ORF">EVOR1521_LOCUS18828</name>
</gene>
<feature type="transmembrane region" description="Helical" evidence="15">
    <location>
        <begin position="1095"/>
        <end position="1118"/>
    </location>
</feature>
<sequence length="1323" mass="147222">MDEAPRARALVLQAWNSRLALALEGKRLPPPPAEAHVRGNSDLRSEAGAAQSLLERELQVAGWRVRQLLAHALPAFQLVLELGRAERKARPRRTLLAPPRRPYPTSERSVSAGGHFRTHARLAGGQGLAVQSKVGSPDVALGGVRYTDPMNCVYSQVWAGRRLTSGVHWDLKRESVASELGKLFAQHGRTVPGFINRKELEAALQEPFVTQVLSSMEVPAMKTDILKLFDRMNQETSFAGRIQAEHMAEAVASMGGGWRVYGFFDVKHQVIGVKNEVQIKAELAAKDASEQRRELHELDKKSRQLVQEVQRDVASVREELSVVKGQISKVLVKMEEQSAWLEQEKRDRISTTADMQEKINVLTTQTAAFSGISGKVDVIAAQVASQSTLQGKMDALSVQVATQAMVGAKVEALLGQVSAQMVALHTDKKVDDRLLEDRDVKPAEPAAEPESSFVTEAAASAEERSRSPKNADWLEAAHPGEATPSPSGGKTEDWATFPPMSGAKRDVAIDKPRGPSWNEWQQLLEMLPGGLASKLGNVSDDIVKGIRAEVTDAVSVFRREAGAITVSSDRPVTSQLQRVEEKLQRVEKLVVNMPPALDFNTVQKEIREVETSCLNALKTVSERIEASAQDSNRLSSRMRELDSTFSDSLKRVEEKLQSEHSEFKRLEGKWSDELSKVQQSTQTAVDVANHLRSMLEQEEARILELDKSCAQGGVQLSKALDQLKDTTSRINDRMTSSNADTSQVLQRLEASAAAAANSEELRSLRSVTEVISKEMQKLQRQDDRHYAELGLSLESSLSGQQARLEELHDSLKMNLEPVLSQMQASRTQQTSEFHKVLGEISRMQQAMHIEYVRVPGLQNQPAAVRVREFFTQTYTKEKVDVYAQTSPVTLDGDEEKKKKKPRTTSTPSLKKAKPAFAGADKLKQAAKEKSMRPPYNVFDKYHDTGCVQYIAKSSVFEQMSLAMVVLNALWIGIDTDYNKTAMLIDSEPVFIIAENIFCAYFTFELVIRFGAFRQKQDAVRDGWFVFDLFLVALMIVETWIIPAVLLISQTSTAGGAANLTILRVVKMVKLVRLSRMARLLRFVPEMAIIVKGLRFASRSVGVFFLLWGMIVYIFAVLFRQLTDGSENQFSETVPLAMNKLLLNGVFPDNAALVSDVTNIDPWLWPLIIFFVTLVSMTLMYMLVGVLVDVVSVIAATEKEAMSVLQVASQMRSELRKAGYKEDSFFSQSDFQNLMLEPGVLRAVQRYRGARRYDRCDLRALCDGWANEVRRLGRGHPEHARLQPCHGEGLPRADPNHQGPAQGCLRRDRGPDSKRTRPSAGGYQ</sequence>
<keyword evidence="11" id="KW-0325">Glycoprotein</keyword>
<evidence type="ECO:0000256" key="5">
    <source>
        <dbReference type="ARBA" id="ARBA00022692"/>
    </source>
</evidence>
<keyword evidence="9" id="KW-0406">Ion transport</keyword>
<dbReference type="Gene3D" id="1.10.287.70">
    <property type="match status" value="1"/>
</dbReference>
<dbReference type="InterPro" id="IPR050599">
    <property type="entry name" value="VDCC_alpha-1_subunit"/>
</dbReference>
<keyword evidence="7" id="KW-0851">Voltage-gated channel</keyword>